<gene>
    <name evidence="2" type="ORF">PVAP13_8KG139104</name>
</gene>
<comment type="caution">
    <text evidence="2">The sequence shown here is derived from an EMBL/GenBank/DDBJ whole genome shotgun (WGS) entry which is preliminary data.</text>
</comment>
<dbReference type="EMBL" id="CM029051">
    <property type="protein sequence ID" value="KAG2561468.1"/>
    <property type="molecule type" value="Genomic_DNA"/>
</dbReference>
<dbReference type="OrthoDB" id="778489at2759"/>
<accession>A0A8T0PKN9</accession>
<proteinExistence type="predicted"/>
<evidence type="ECO:0000259" key="1">
    <source>
        <dbReference type="Pfam" id="PF22936"/>
    </source>
</evidence>
<dbReference type="Pfam" id="PF22936">
    <property type="entry name" value="Pol_BBD"/>
    <property type="match status" value="1"/>
</dbReference>
<organism evidence="2 3">
    <name type="scientific">Panicum virgatum</name>
    <name type="common">Blackwell switchgrass</name>
    <dbReference type="NCBI Taxonomy" id="38727"/>
    <lineage>
        <taxon>Eukaryota</taxon>
        <taxon>Viridiplantae</taxon>
        <taxon>Streptophyta</taxon>
        <taxon>Embryophyta</taxon>
        <taxon>Tracheophyta</taxon>
        <taxon>Spermatophyta</taxon>
        <taxon>Magnoliopsida</taxon>
        <taxon>Liliopsida</taxon>
        <taxon>Poales</taxon>
        <taxon>Poaceae</taxon>
        <taxon>PACMAD clade</taxon>
        <taxon>Panicoideae</taxon>
        <taxon>Panicodae</taxon>
        <taxon>Paniceae</taxon>
        <taxon>Panicinae</taxon>
        <taxon>Panicum</taxon>
        <taxon>Panicum sect. Hiantes</taxon>
    </lineage>
</organism>
<keyword evidence="3" id="KW-1185">Reference proteome</keyword>
<sequence>MSLSVLRPVGVALDGAVVARVEVKPFPSATASMEALARALCAIESGGNPDDVPAEDGGAQRGASTVRGNIFMLVPGRGPNDYRFILDSGASVHATPRYYLLKDLVAVAPGQTVRAANGKDIPIRGRGRVSLENFIALEDVDYIPGLAANVVSVSKLADLDYEVKFRGAECFVRDNTAGGALVGRGRRVGGVYVLDYLLVPPGRVAAAAPQEPAAN</sequence>
<dbReference type="InterPro" id="IPR054722">
    <property type="entry name" value="PolX-like_BBD"/>
</dbReference>
<protein>
    <recommendedName>
        <fullName evidence="1">Retrovirus-related Pol polyprotein from transposon TNT 1-94-like beta-barrel domain-containing protein</fullName>
    </recommendedName>
</protein>
<name>A0A8T0PKN9_PANVG</name>
<evidence type="ECO:0000313" key="3">
    <source>
        <dbReference type="Proteomes" id="UP000823388"/>
    </source>
</evidence>
<dbReference type="Proteomes" id="UP000823388">
    <property type="component" value="Chromosome 8K"/>
</dbReference>
<evidence type="ECO:0000313" key="2">
    <source>
        <dbReference type="EMBL" id="KAG2561468.1"/>
    </source>
</evidence>
<dbReference type="AlphaFoldDB" id="A0A8T0PKN9"/>
<feature type="domain" description="Retrovirus-related Pol polyprotein from transposon TNT 1-94-like beta-barrel" evidence="1">
    <location>
        <begin position="84"/>
        <end position="159"/>
    </location>
</feature>
<reference evidence="2" key="1">
    <citation type="submission" date="2020-05" db="EMBL/GenBank/DDBJ databases">
        <title>WGS assembly of Panicum virgatum.</title>
        <authorList>
            <person name="Lovell J.T."/>
            <person name="Jenkins J."/>
            <person name="Shu S."/>
            <person name="Juenger T.E."/>
            <person name="Schmutz J."/>
        </authorList>
    </citation>
    <scope>NUCLEOTIDE SEQUENCE</scope>
    <source>
        <strain evidence="2">AP13</strain>
    </source>
</reference>